<evidence type="ECO:0000313" key="2">
    <source>
        <dbReference type="Proteomes" id="UP000607653"/>
    </source>
</evidence>
<keyword evidence="2" id="KW-1185">Reference proteome</keyword>
<organism evidence="1 2">
    <name type="scientific">Nelumbo nucifera</name>
    <name type="common">Sacred lotus</name>
    <dbReference type="NCBI Taxonomy" id="4432"/>
    <lineage>
        <taxon>Eukaryota</taxon>
        <taxon>Viridiplantae</taxon>
        <taxon>Streptophyta</taxon>
        <taxon>Embryophyta</taxon>
        <taxon>Tracheophyta</taxon>
        <taxon>Spermatophyta</taxon>
        <taxon>Magnoliopsida</taxon>
        <taxon>Proteales</taxon>
        <taxon>Nelumbonaceae</taxon>
        <taxon>Nelumbo</taxon>
    </lineage>
</organism>
<comment type="caution">
    <text evidence="1">The sequence shown here is derived from an EMBL/GenBank/DDBJ whole genome shotgun (WGS) entry which is preliminary data.</text>
</comment>
<dbReference type="AlphaFoldDB" id="A0A822ZRU7"/>
<protein>
    <submittedName>
        <fullName evidence="1">Uncharacterized protein</fullName>
    </submittedName>
</protein>
<sequence>MAPMKILKMKTDVPICKCLNTFGEGYQQHNTAELNTQSESHPQLGPNTQGQMDLLHALENGTLARAGAGHASSSKPRVPQVEHVQNLAEGILAVPTSEASFRHVSGGGHFLTISRNLADSGSTI</sequence>
<dbReference type="Proteomes" id="UP000607653">
    <property type="component" value="Unassembled WGS sequence"/>
</dbReference>
<reference evidence="1 2" key="1">
    <citation type="journal article" date="2020" name="Mol. Biol. Evol.">
        <title>Distinct Expression and Methylation Patterns for Genes with Different Fates following a Single Whole-Genome Duplication in Flowering Plants.</title>
        <authorList>
            <person name="Shi T."/>
            <person name="Rahmani R.S."/>
            <person name="Gugger P.F."/>
            <person name="Wang M."/>
            <person name="Li H."/>
            <person name="Zhang Y."/>
            <person name="Li Z."/>
            <person name="Wang Q."/>
            <person name="Van de Peer Y."/>
            <person name="Marchal K."/>
            <person name="Chen J."/>
        </authorList>
    </citation>
    <scope>NUCLEOTIDE SEQUENCE [LARGE SCALE GENOMIC DNA]</scope>
    <source>
        <tissue evidence="1">Leaf</tissue>
    </source>
</reference>
<proteinExistence type="predicted"/>
<name>A0A822ZRU7_NELNU</name>
<accession>A0A822ZRU7</accession>
<gene>
    <name evidence="1" type="ORF">HUJ06_018591</name>
</gene>
<evidence type="ECO:0000313" key="1">
    <source>
        <dbReference type="EMBL" id="DAD48654.1"/>
    </source>
</evidence>
<dbReference type="EMBL" id="DUZY01000008">
    <property type="protein sequence ID" value="DAD48654.1"/>
    <property type="molecule type" value="Genomic_DNA"/>
</dbReference>